<keyword evidence="1" id="KW-0805">Transcription regulation</keyword>
<dbReference type="SUPFAM" id="SSF56801">
    <property type="entry name" value="Acetyl-CoA synthetase-like"/>
    <property type="match status" value="1"/>
</dbReference>
<name>A0ABT6ZND0_9ACTN</name>
<organism evidence="6 7">
    <name type="scientific">Streptomyces iconiensis</name>
    <dbReference type="NCBI Taxonomy" id="1384038"/>
    <lineage>
        <taxon>Bacteria</taxon>
        <taxon>Bacillati</taxon>
        <taxon>Actinomycetota</taxon>
        <taxon>Actinomycetes</taxon>
        <taxon>Kitasatosporales</taxon>
        <taxon>Streptomycetaceae</taxon>
        <taxon>Streptomyces</taxon>
    </lineage>
</organism>
<dbReference type="CDD" id="cd06170">
    <property type="entry name" value="LuxR_C_like"/>
    <property type="match status" value="1"/>
</dbReference>
<dbReference type="InterPro" id="IPR000792">
    <property type="entry name" value="Tscrpt_reg_LuxR_C"/>
</dbReference>
<dbReference type="EMBL" id="JANCPR020000001">
    <property type="protein sequence ID" value="MDJ1130561.1"/>
    <property type="molecule type" value="Genomic_DNA"/>
</dbReference>
<dbReference type="InterPro" id="IPR036388">
    <property type="entry name" value="WH-like_DNA-bd_sf"/>
</dbReference>
<gene>
    <name evidence="6" type="ORF">NMN56_001055</name>
</gene>
<evidence type="ECO:0000256" key="1">
    <source>
        <dbReference type="ARBA" id="ARBA00023015"/>
    </source>
</evidence>
<proteinExistence type="predicted"/>
<evidence type="ECO:0000256" key="3">
    <source>
        <dbReference type="ARBA" id="ARBA00023163"/>
    </source>
</evidence>
<dbReference type="PRINTS" id="PR00038">
    <property type="entry name" value="HTHLUXR"/>
</dbReference>
<dbReference type="SMART" id="SM00421">
    <property type="entry name" value="HTH_LUXR"/>
    <property type="match status" value="1"/>
</dbReference>
<keyword evidence="2" id="KW-0238">DNA-binding</keyword>
<dbReference type="InterPro" id="IPR016032">
    <property type="entry name" value="Sig_transdc_resp-reg_C-effctor"/>
</dbReference>
<evidence type="ECO:0000313" key="7">
    <source>
        <dbReference type="Proteomes" id="UP001214441"/>
    </source>
</evidence>
<protein>
    <submittedName>
        <fullName evidence="6">LuxR C-terminal-related transcriptional regulator</fullName>
    </submittedName>
</protein>
<evidence type="ECO:0000256" key="2">
    <source>
        <dbReference type="ARBA" id="ARBA00023125"/>
    </source>
</evidence>
<dbReference type="PROSITE" id="PS00622">
    <property type="entry name" value="HTH_LUXR_1"/>
    <property type="match status" value="1"/>
</dbReference>
<dbReference type="PROSITE" id="PS50043">
    <property type="entry name" value="HTH_LUXR_2"/>
    <property type="match status" value="1"/>
</dbReference>
<dbReference type="RefSeq" id="WP_274039762.1">
    <property type="nucleotide sequence ID" value="NZ_JANCPR020000001.1"/>
</dbReference>
<feature type="compositionally biased region" description="Low complexity" evidence="4">
    <location>
        <begin position="216"/>
        <end position="231"/>
    </location>
</feature>
<evidence type="ECO:0000259" key="5">
    <source>
        <dbReference type="PROSITE" id="PS50043"/>
    </source>
</evidence>
<keyword evidence="7" id="KW-1185">Reference proteome</keyword>
<dbReference type="SUPFAM" id="SSF46894">
    <property type="entry name" value="C-terminal effector domain of the bipartite response regulators"/>
    <property type="match status" value="1"/>
</dbReference>
<dbReference type="Pfam" id="PF00196">
    <property type="entry name" value="GerE"/>
    <property type="match status" value="1"/>
</dbReference>
<comment type="caution">
    <text evidence="6">The sequence shown here is derived from an EMBL/GenBank/DDBJ whole genome shotgun (WGS) entry which is preliminary data.</text>
</comment>
<sequence>MQHSPAALCELFAEQASRTPHHAAVVDENAGTFLSYAEVDRLSDDIADTLRFNRSRVGEWVSYASECAIGKLLGLLGTLKAGAGVPSRYTAIASRIRELVTGGHAKTLLLNRGVALESSECTPACPVSRQARAGEAQLPRFPAAPGPVRHLHVVDPVGSSQHIEVVDWSAAGPVNRAEPAEGVGARTLVESRLLANSVLKAAVVSQEPKARMSSPPALAQGARRAHAAAPGSDRGTGPLDGDRSPVTTVRPPGSPVSVRACGLTRAETSVARLVAEGLTNKEIADLLVLSVHTVGTHVRSSFSKLDVTNRVALARKIIFHDCAGQSASGLA</sequence>
<dbReference type="PANTHER" id="PTHR44688">
    <property type="entry name" value="DNA-BINDING TRANSCRIPTIONAL ACTIVATOR DEVR_DOSR"/>
    <property type="match status" value="1"/>
</dbReference>
<reference evidence="6 7" key="1">
    <citation type="submission" date="2023-05" db="EMBL/GenBank/DDBJ databases">
        <title>Streptantibioticus silvisoli sp. nov., acidotolerant actinomycetes 1 from pine litter.</title>
        <authorList>
            <person name="Swiecimska M."/>
            <person name="Golinska P."/>
            <person name="Sangal V."/>
            <person name="Wachnowicz B."/>
            <person name="Goodfellow M."/>
        </authorList>
    </citation>
    <scope>NUCLEOTIDE SEQUENCE [LARGE SCALE GENOMIC DNA]</scope>
    <source>
        <strain evidence="6 7">DSM 42109</strain>
    </source>
</reference>
<evidence type="ECO:0000313" key="6">
    <source>
        <dbReference type="EMBL" id="MDJ1130561.1"/>
    </source>
</evidence>
<keyword evidence="3" id="KW-0804">Transcription</keyword>
<dbReference type="Gene3D" id="3.40.50.980">
    <property type="match status" value="1"/>
</dbReference>
<evidence type="ECO:0000256" key="4">
    <source>
        <dbReference type="SAM" id="MobiDB-lite"/>
    </source>
</evidence>
<feature type="domain" description="HTH luxR-type" evidence="5">
    <location>
        <begin position="256"/>
        <end position="321"/>
    </location>
</feature>
<feature type="region of interest" description="Disordered" evidence="4">
    <location>
        <begin position="205"/>
        <end position="255"/>
    </location>
</feature>
<accession>A0ABT6ZND0</accession>
<dbReference type="PANTHER" id="PTHR44688:SF16">
    <property type="entry name" value="DNA-BINDING TRANSCRIPTIONAL ACTIVATOR DEVR_DOSR"/>
    <property type="match status" value="1"/>
</dbReference>
<dbReference type="Proteomes" id="UP001214441">
    <property type="component" value="Unassembled WGS sequence"/>
</dbReference>
<dbReference type="Gene3D" id="1.10.10.10">
    <property type="entry name" value="Winged helix-like DNA-binding domain superfamily/Winged helix DNA-binding domain"/>
    <property type="match status" value="1"/>
</dbReference>